<proteinExistence type="predicted"/>
<gene>
    <name evidence="2" type="ORF">NQ317_000376</name>
</gene>
<sequence length="329" mass="37215">MDTRKMVENVFSIVEFLNNNFPGGFANIKGLQVNAHRATSIPIYASFKSPNDVKVPEVKPKKPTAYKTYTDELTTLDNAKVTVKPTGEVLVQRIETGGNKDESILITDEDIIMANKIIKDNVKESEKKKKSRKRKQKGGIFEETPEKKQKIGKENTKSIAVNINKYKKNLKNTDQQKHDKNTKKAIMTGARPIKDKGKNGIELKRENSKTENANMAVGSEALNGIRESKQKAEKVLEKTPKTTKIGHRTNEVAKNGIKENIVDQNPSKEKKTHIISSGKINKNINSNISKIKKNKCQVLWGDFFVTARFNGSNKNKRKDYHHFEQLVKK</sequence>
<comment type="caution">
    <text evidence="2">The sequence shown here is derived from an EMBL/GenBank/DDBJ whole genome shotgun (WGS) entry which is preliminary data.</text>
</comment>
<feature type="compositionally biased region" description="Basic and acidic residues" evidence="1">
    <location>
        <begin position="144"/>
        <end position="156"/>
    </location>
</feature>
<keyword evidence="3" id="KW-1185">Reference proteome</keyword>
<evidence type="ECO:0000256" key="1">
    <source>
        <dbReference type="SAM" id="MobiDB-lite"/>
    </source>
</evidence>
<protein>
    <submittedName>
        <fullName evidence="2">Uncharacterized protein</fullName>
    </submittedName>
</protein>
<feature type="region of interest" description="Disordered" evidence="1">
    <location>
        <begin position="123"/>
        <end position="156"/>
    </location>
</feature>
<accession>A0ABQ9J964</accession>
<evidence type="ECO:0000313" key="2">
    <source>
        <dbReference type="EMBL" id="KAJ8974710.1"/>
    </source>
</evidence>
<dbReference type="EMBL" id="JAPWTJ010000944">
    <property type="protein sequence ID" value="KAJ8974710.1"/>
    <property type="molecule type" value="Genomic_DNA"/>
</dbReference>
<organism evidence="2 3">
    <name type="scientific">Molorchus minor</name>
    <dbReference type="NCBI Taxonomy" id="1323400"/>
    <lineage>
        <taxon>Eukaryota</taxon>
        <taxon>Metazoa</taxon>
        <taxon>Ecdysozoa</taxon>
        <taxon>Arthropoda</taxon>
        <taxon>Hexapoda</taxon>
        <taxon>Insecta</taxon>
        <taxon>Pterygota</taxon>
        <taxon>Neoptera</taxon>
        <taxon>Endopterygota</taxon>
        <taxon>Coleoptera</taxon>
        <taxon>Polyphaga</taxon>
        <taxon>Cucujiformia</taxon>
        <taxon>Chrysomeloidea</taxon>
        <taxon>Cerambycidae</taxon>
        <taxon>Lamiinae</taxon>
        <taxon>Monochamini</taxon>
        <taxon>Molorchus</taxon>
    </lineage>
</organism>
<evidence type="ECO:0000313" key="3">
    <source>
        <dbReference type="Proteomes" id="UP001162164"/>
    </source>
</evidence>
<reference evidence="2" key="1">
    <citation type="journal article" date="2023" name="Insect Mol. Biol.">
        <title>Genome sequencing provides insights into the evolution of gene families encoding plant cell wall-degrading enzymes in longhorned beetles.</title>
        <authorList>
            <person name="Shin N.R."/>
            <person name="Okamura Y."/>
            <person name="Kirsch R."/>
            <person name="Pauchet Y."/>
        </authorList>
    </citation>
    <scope>NUCLEOTIDE SEQUENCE</scope>
    <source>
        <strain evidence="2">MMC_N1</strain>
    </source>
</reference>
<dbReference type="Proteomes" id="UP001162164">
    <property type="component" value="Unassembled WGS sequence"/>
</dbReference>
<feature type="compositionally biased region" description="Basic residues" evidence="1">
    <location>
        <begin position="128"/>
        <end position="137"/>
    </location>
</feature>
<name>A0ABQ9J964_9CUCU</name>